<proteinExistence type="predicted"/>
<reference evidence="2 3" key="1">
    <citation type="submission" date="2021-03" db="EMBL/GenBank/DDBJ databases">
        <title>Genomic Encyclopedia of Type Strains, Phase IV (KMG-IV): sequencing the most valuable type-strain genomes for metagenomic binning, comparative biology and taxonomic classification.</title>
        <authorList>
            <person name="Goeker M."/>
        </authorList>
    </citation>
    <scope>NUCLEOTIDE SEQUENCE [LARGE SCALE GENOMIC DNA]</scope>
    <source>
        <strain evidence="2 3">DSM 25609</strain>
    </source>
</reference>
<dbReference type="Proteomes" id="UP001519345">
    <property type="component" value="Unassembled WGS sequence"/>
</dbReference>
<keyword evidence="1" id="KW-1133">Transmembrane helix</keyword>
<evidence type="ECO:0000313" key="2">
    <source>
        <dbReference type="EMBL" id="MBP1968852.1"/>
    </source>
</evidence>
<keyword evidence="1" id="KW-0812">Transmembrane</keyword>
<organism evidence="2 3">
    <name type="scientific">Virgibacillus natechei</name>
    <dbReference type="NCBI Taxonomy" id="1216297"/>
    <lineage>
        <taxon>Bacteria</taxon>
        <taxon>Bacillati</taxon>
        <taxon>Bacillota</taxon>
        <taxon>Bacilli</taxon>
        <taxon>Bacillales</taxon>
        <taxon>Bacillaceae</taxon>
        <taxon>Virgibacillus</taxon>
    </lineage>
</organism>
<keyword evidence="1" id="KW-0472">Membrane</keyword>
<comment type="caution">
    <text evidence="2">The sequence shown here is derived from an EMBL/GenBank/DDBJ whole genome shotgun (WGS) entry which is preliminary data.</text>
</comment>
<name>A0ABS4ID38_9BACI</name>
<sequence>MVIILFRILIVIALALLVYTLIQYLRNPQRQLRMAKESNDFFFLDEPNNAKKNFQFVYKGCFFEGVKYLGTTEDSFEVVDIHVTVDDPLELRGLTREDLYFLEKEILIRYHHAKIEWKHPINQLLLTGME</sequence>
<evidence type="ECO:0000313" key="3">
    <source>
        <dbReference type="Proteomes" id="UP001519345"/>
    </source>
</evidence>
<feature type="transmembrane region" description="Helical" evidence="1">
    <location>
        <begin position="6"/>
        <end position="25"/>
    </location>
</feature>
<dbReference type="RefSeq" id="WP_209462071.1">
    <property type="nucleotide sequence ID" value="NZ_CP110224.1"/>
</dbReference>
<protein>
    <recommendedName>
        <fullName evidence="4">Sigma-w pathway protein ysdB</fullName>
    </recommendedName>
</protein>
<accession>A0ABS4ID38</accession>
<gene>
    <name evidence="2" type="ORF">J2Z83_000946</name>
</gene>
<evidence type="ECO:0008006" key="4">
    <source>
        <dbReference type="Google" id="ProtNLM"/>
    </source>
</evidence>
<keyword evidence="3" id="KW-1185">Reference proteome</keyword>
<evidence type="ECO:0000256" key="1">
    <source>
        <dbReference type="SAM" id="Phobius"/>
    </source>
</evidence>
<dbReference type="EMBL" id="JAGGKX010000003">
    <property type="protein sequence ID" value="MBP1968852.1"/>
    <property type="molecule type" value="Genomic_DNA"/>
</dbReference>